<dbReference type="RefSeq" id="WP_006871737.1">
    <property type="nucleotide sequence ID" value="NZ_JH413835.1"/>
</dbReference>
<dbReference type="Gene3D" id="3.90.1200.10">
    <property type="match status" value="1"/>
</dbReference>
<dbReference type="PANTHER" id="PTHR21064">
    <property type="entry name" value="AMINOGLYCOSIDE PHOSPHOTRANSFERASE DOMAIN-CONTAINING PROTEIN-RELATED"/>
    <property type="match status" value="1"/>
</dbReference>
<evidence type="ECO:0000259" key="2">
    <source>
        <dbReference type="Pfam" id="PF01636"/>
    </source>
</evidence>
<dbReference type="Pfam" id="PF01636">
    <property type="entry name" value="APH"/>
    <property type="match status" value="1"/>
</dbReference>
<sequence length="320" mass="37091">MWNEVLKRIDSATTPKHAVKQWDEAIESISLVSEGINLVYRFETLGQGNYLRLTHAKLRSEDELQAAIAYQRHLFEHGVPVCEPVLSLNRLWVEPIQQGAELFLAHVCREVPGKSIHFDHTDLALYKRWGEALGKLHHASLGYQSGKHIYTSWKKSLEELNDYAQHESQALQDTLTAVTKFFNERKQTAENYGLTHGDHRKGNVFSDGQKIHVIDFDLPSMNWFMEDVARPFFNSIVHNEMNWQDKIKPYIDGYLSVMPPNSIDLSTFQKQIQMKCLEIYLWNKNNWSGDSAAGGHSMEQWQQLIYQKIIDSSWTEQLPF</sequence>
<dbReference type="AlphaFoldDB" id="G9ERD1"/>
<dbReference type="OrthoDB" id="3806873at2"/>
<dbReference type="PANTHER" id="PTHR21064:SF6">
    <property type="entry name" value="AMINOGLYCOSIDE PHOSPHOTRANSFERASE DOMAIN-CONTAINING PROTEIN"/>
    <property type="match status" value="1"/>
</dbReference>
<dbReference type="STRING" id="658187.LDG_7843"/>
<dbReference type="InterPro" id="IPR002575">
    <property type="entry name" value="Aminoglycoside_PTrfase"/>
</dbReference>
<dbReference type="Proteomes" id="UP000002770">
    <property type="component" value="Unassembled WGS sequence"/>
</dbReference>
<name>G9ERD1_9GAMM</name>
<dbReference type="InParanoid" id="G9ERD1"/>
<dbReference type="HOGENOM" id="CLU_044821_1_1_6"/>
<gene>
    <name evidence="3" type="ORF">LDG_7843</name>
</gene>
<evidence type="ECO:0000313" key="3">
    <source>
        <dbReference type="EMBL" id="EHL30100.1"/>
    </source>
</evidence>
<organism evidence="3 4">
    <name type="scientific">Legionella drancourtii LLAP12</name>
    <dbReference type="NCBI Taxonomy" id="658187"/>
    <lineage>
        <taxon>Bacteria</taxon>
        <taxon>Pseudomonadati</taxon>
        <taxon>Pseudomonadota</taxon>
        <taxon>Gammaproteobacteria</taxon>
        <taxon>Legionellales</taxon>
        <taxon>Legionellaceae</taxon>
        <taxon>Legionella</taxon>
    </lineage>
</organism>
<comment type="similarity">
    <text evidence="1">Belongs to the pseudomonas-type ThrB family.</text>
</comment>
<dbReference type="GO" id="GO:0004413">
    <property type="term" value="F:homoserine kinase activity"/>
    <property type="evidence" value="ECO:0007669"/>
    <property type="project" value="TreeGrafter"/>
</dbReference>
<protein>
    <recommendedName>
        <fullName evidence="2">Aminoglycoside phosphotransferase domain-containing protein</fullName>
    </recommendedName>
</protein>
<dbReference type="eggNOG" id="COG2334">
    <property type="taxonomic scope" value="Bacteria"/>
</dbReference>
<dbReference type="GO" id="GO:0009088">
    <property type="term" value="P:threonine biosynthetic process"/>
    <property type="evidence" value="ECO:0007669"/>
    <property type="project" value="TreeGrafter"/>
</dbReference>
<keyword evidence="4" id="KW-1185">Reference proteome</keyword>
<reference evidence="3 4" key="1">
    <citation type="journal article" date="2011" name="BMC Genomics">
        <title>Insight into cross-talk between intra-amoebal pathogens.</title>
        <authorList>
            <person name="Gimenez G."/>
            <person name="Bertelli C."/>
            <person name="Moliner C."/>
            <person name="Robert C."/>
            <person name="Raoult D."/>
            <person name="Fournier P.E."/>
            <person name="Greub G."/>
        </authorList>
    </citation>
    <scope>NUCLEOTIDE SEQUENCE [LARGE SCALE GENOMIC DNA]</scope>
    <source>
        <strain evidence="3 4">LLAP12</strain>
    </source>
</reference>
<accession>G9ERD1</accession>
<evidence type="ECO:0000313" key="4">
    <source>
        <dbReference type="Proteomes" id="UP000002770"/>
    </source>
</evidence>
<dbReference type="EMBL" id="JH413835">
    <property type="protein sequence ID" value="EHL30100.1"/>
    <property type="molecule type" value="Genomic_DNA"/>
</dbReference>
<feature type="domain" description="Aminoglycoside phosphotransferase" evidence="2">
    <location>
        <begin position="35"/>
        <end position="230"/>
    </location>
</feature>
<proteinExistence type="inferred from homology"/>
<dbReference type="InterPro" id="IPR050249">
    <property type="entry name" value="Pseudomonas-type_ThrB"/>
</dbReference>
<evidence type="ECO:0000256" key="1">
    <source>
        <dbReference type="ARBA" id="ARBA00038240"/>
    </source>
</evidence>
<dbReference type="InterPro" id="IPR011009">
    <property type="entry name" value="Kinase-like_dom_sf"/>
</dbReference>
<dbReference type="SUPFAM" id="SSF56112">
    <property type="entry name" value="Protein kinase-like (PK-like)"/>
    <property type="match status" value="1"/>
</dbReference>